<sequence>MTDALAFVSAFASATVLKTGSPKCSVPPLPGVTPPTILVPYSIACSVWKVPFLPVIPWQMTRVFLSTKTAGCGGDEDPKCRILVAGDGNGIAGEMEVLGEQIFDEKLANNLLACLAIVVELREGFFSL</sequence>
<evidence type="ECO:0000313" key="1">
    <source>
        <dbReference type="EMBL" id="MBA4640196.1"/>
    </source>
</evidence>
<organism evidence="1">
    <name type="scientific">Opuntia streptacantha</name>
    <name type="common">Prickly pear cactus</name>
    <name type="synonym">Opuntia cardona</name>
    <dbReference type="NCBI Taxonomy" id="393608"/>
    <lineage>
        <taxon>Eukaryota</taxon>
        <taxon>Viridiplantae</taxon>
        <taxon>Streptophyta</taxon>
        <taxon>Embryophyta</taxon>
        <taxon>Tracheophyta</taxon>
        <taxon>Spermatophyta</taxon>
        <taxon>Magnoliopsida</taxon>
        <taxon>eudicotyledons</taxon>
        <taxon>Gunneridae</taxon>
        <taxon>Pentapetalae</taxon>
        <taxon>Caryophyllales</taxon>
        <taxon>Cactineae</taxon>
        <taxon>Cactaceae</taxon>
        <taxon>Opuntioideae</taxon>
        <taxon>Opuntia</taxon>
    </lineage>
</organism>
<proteinExistence type="predicted"/>
<accession>A0A7C8ZDA0</accession>
<dbReference type="EMBL" id="GISG01117838">
    <property type="protein sequence ID" value="MBA4640196.1"/>
    <property type="molecule type" value="Transcribed_RNA"/>
</dbReference>
<name>A0A7C8ZDA0_OPUST</name>
<reference evidence="1" key="2">
    <citation type="submission" date="2020-07" db="EMBL/GenBank/DDBJ databases">
        <authorList>
            <person name="Vera ALvarez R."/>
            <person name="Arias-Moreno D.M."/>
            <person name="Jimenez-Jacinto V."/>
            <person name="Jimenez-Bremont J.F."/>
            <person name="Swaminathan K."/>
            <person name="Moose S.P."/>
            <person name="Guerrero-Gonzalez M.L."/>
            <person name="Marino-Ramirez L."/>
            <person name="Landsman D."/>
            <person name="Rodriguez-Kessler M."/>
            <person name="Delgado-Sanchez P."/>
        </authorList>
    </citation>
    <scope>NUCLEOTIDE SEQUENCE</scope>
    <source>
        <tissue evidence="1">Cladode</tissue>
    </source>
</reference>
<dbReference type="AlphaFoldDB" id="A0A7C8ZDA0"/>
<reference evidence="1" key="1">
    <citation type="journal article" date="2013" name="J. Plant Res.">
        <title>Effect of fungi and light on seed germination of three Opuntia species from semiarid lands of central Mexico.</title>
        <authorList>
            <person name="Delgado-Sanchez P."/>
            <person name="Jimenez-Bremont J.F."/>
            <person name="Guerrero-Gonzalez Mde L."/>
            <person name="Flores J."/>
        </authorList>
    </citation>
    <scope>NUCLEOTIDE SEQUENCE</scope>
    <source>
        <tissue evidence="1">Cladode</tissue>
    </source>
</reference>
<protein>
    <submittedName>
        <fullName evidence="1">Uncharacterized protein</fullName>
    </submittedName>
</protein>